<dbReference type="AlphaFoldDB" id="A0A7I8L877"/>
<sequence>MDSPDGQTSGGRRRRRRPPSRWKGRRSRELERTRREKPL</sequence>
<gene>
    <name evidence="2" type="ORF">SI8410_12016919</name>
</gene>
<evidence type="ECO:0000313" key="2">
    <source>
        <dbReference type="EMBL" id="CAA7406241.1"/>
    </source>
</evidence>
<protein>
    <submittedName>
        <fullName evidence="2">Uncharacterized protein</fullName>
    </submittedName>
</protein>
<keyword evidence="3" id="KW-1185">Reference proteome</keyword>
<proteinExistence type="predicted"/>
<reference evidence="2" key="1">
    <citation type="submission" date="2020-02" db="EMBL/GenBank/DDBJ databases">
        <authorList>
            <person name="Scholz U."/>
            <person name="Mascher M."/>
            <person name="Fiebig A."/>
        </authorList>
    </citation>
    <scope>NUCLEOTIDE SEQUENCE</scope>
</reference>
<feature type="compositionally biased region" description="Basic residues" evidence="1">
    <location>
        <begin position="11"/>
        <end position="26"/>
    </location>
</feature>
<organism evidence="2 3">
    <name type="scientific">Spirodela intermedia</name>
    <name type="common">Intermediate duckweed</name>
    <dbReference type="NCBI Taxonomy" id="51605"/>
    <lineage>
        <taxon>Eukaryota</taxon>
        <taxon>Viridiplantae</taxon>
        <taxon>Streptophyta</taxon>
        <taxon>Embryophyta</taxon>
        <taxon>Tracheophyta</taxon>
        <taxon>Spermatophyta</taxon>
        <taxon>Magnoliopsida</taxon>
        <taxon>Liliopsida</taxon>
        <taxon>Araceae</taxon>
        <taxon>Lemnoideae</taxon>
        <taxon>Spirodela</taxon>
    </lineage>
</organism>
<dbReference type="Proteomes" id="UP000663760">
    <property type="component" value="Chromosome 12"/>
</dbReference>
<accession>A0A7I8L877</accession>
<evidence type="ECO:0000313" key="3">
    <source>
        <dbReference type="Proteomes" id="UP000663760"/>
    </source>
</evidence>
<feature type="region of interest" description="Disordered" evidence="1">
    <location>
        <begin position="1"/>
        <end position="39"/>
    </location>
</feature>
<name>A0A7I8L877_SPIIN</name>
<evidence type="ECO:0000256" key="1">
    <source>
        <dbReference type="SAM" id="MobiDB-lite"/>
    </source>
</evidence>
<feature type="compositionally biased region" description="Basic and acidic residues" evidence="1">
    <location>
        <begin position="27"/>
        <end position="39"/>
    </location>
</feature>
<dbReference type="EMBL" id="LR746275">
    <property type="protein sequence ID" value="CAA7406241.1"/>
    <property type="molecule type" value="Genomic_DNA"/>
</dbReference>